<proteinExistence type="predicted"/>
<evidence type="ECO:0000313" key="3">
    <source>
        <dbReference type="Proteomes" id="UP000295484"/>
    </source>
</evidence>
<dbReference type="SUPFAM" id="SSF52242">
    <property type="entry name" value="Cobalamin (vitamin B12)-binding domain"/>
    <property type="match status" value="1"/>
</dbReference>
<dbReference type="GO" id="GO:0031419">
    <property type="term" value="F:cobalamin binding"/>
    <property type="evidence" value="ECO:0007669"/>
    <property type="project" value="InterPro"/>
</dbReference>
<comment type="caution">
    <text evidence="2">The sequence shown here is derived from an EMBL/GenBank/DDBJ whole genome shotgun (WGS) entry which is preliminary data.</text>
</comment>
<dbReference type="EMBL" id="SOEB01000006">
    <property type="protein sequence ID" value="TDX30537.1"/>
    <property type="molecule type" value="Genomic_DNA"/>
</dbReference>
<evidence type="ECO:0000313" key="2">
    <source>
        <dbReference type="EMBL" id="TDX30537.1"/>
    </source>
</evidence>
<sequence>MAEPQKSIAPAGPPSRPCERHDEVETLASQVLSALAQRSGDGAEAVSSKILAEFCADVLRGDRSIRTGALATLRRHGISATAIVDGYIPAAARELGDRWCRDELSFADVTIGAARLQAMLRELGAANACDMLAASDAPNIMMIVPHDEFHTLGGMTAANQMRRMGASVCLALGQTEDEILQKAMARQFDLVAISVSCRQKLDSTRRLVNGLRRALGSGVPIVIGGRVADGAEDICALTGADAATSDAHEALRLCGMDRRTLAPGAGRSGQDQ</sequence>
<accession>A0A4R8FVH4</accession>
<dbReference type="GO" id="GO:0046872">
    <property type="term" value="F:metal ion binding"/>
    <property type="evidence" value="ECO:0007669"/>
    <property type="project" value="InterPro"/>
</dbReference>
<gene>
    <name evidence="2" type="ORF">EV657_10620</name>
</gene>
<name>A0A4R8FVH4_9RHOB</name>
<dbReference type="Proteomes" id="UP000295484">
    <property type="component" value="Unassembled WGS sequence"/>
</dbReference>
<organism evidence="2 3">
    <name type="scientific">Rhodovulum visakhapatnamense</name>
    <dbReference type="NCBI Taxonomy" id="364297"/>
    <lineage>
        <taxon>Bacteria</taxon>
        <taxon>Pseudomonadati</taxon>
        <taxon>Pseudomonadota</taxon>
        <taxon>Alphaproteobacteria</taxon>
        <taxon>Rhodobacterales</taxon>
        <taxon>Paracoccaceae</taxon>
        <taxon>Rhodovulum</taxon>
    </lineage>
</organism>
<dbReference type="PROSITE" id="PS51332">
    <property type="entry name" value="B12_BINDING"/>
    <property type="match status" value="1"/>
</dbReference>
<dbReference type="RefSeq" id="WP_113668102.1">
    <property type="nucleotide sequence ID" value="NZ_SOEB01000006.1"/>
</dbReference>
<dbReference type="InterPro" id="IPR006158">
    <property type="entry name" value="Cobalamin-bd"/>
</dbReference>
<protein>
    <submittedName>
        <fullName evidence="2">B12 binding protein</fullName>
    </submittedName>
</protein>
<dbReference type="InterPro" id="IPR036724">
    <property type="entry name" value="Cobalamin-bd_sf"/>
</dbReference>
<dbReference type="AlphaFoldDB" id="A0A4R8FVH4"/>
<feature type="domain" description="B12-binding" evidence="1">
    <location>
        <begin position="137"/>
        <end position="264"/>
    </location>
</feature>
<evidence type="ECO:0000259" key="1">
    <source>
        <dbReference type="PROSITE" id="PS51332"/>
    </source>
</evidence>
<reference evidence="2 3" key="1">
    <citation type="submission" date="2019-03" db="EMBL/GenBank/DDBJ databases">
        <title>Genomic Encyclopedia of Type Strains, Phase IV (KMG-IV): sequencing the most valuable type-strain genomes for metagenomic binning, comparative biology and taxonomic classification.</title>
        <authorList>
            <person name="Goeker M."/>
        </authorList>
    </citation>
    <scope>NUCLEOTIDE SEQUENCE [LARGE SCALE GENOMIC DNA]</scope>
    <source>
        <strain evidence="2 3">JA181</strain>
    </source>
</reference>
<dbReference type="Pfam" id="PF02310">
    <property type="entry name" value="B12-binding"/>
    <property type="match status" value="1"/>
</dbReference>
<dbReference type="CDD" id="cd02065">
    <property type="entry name" value="B12-binding_like"/>
    <property type="match status" value="1"/>
</dbReference>
<dbReference type="Gene3D" id="3.40.50.280">
    <property type="entry name" value="Cobalamin-binding domain"/>
    <property type="match status" value="1"/>
</dbReference>